<dbReference type="InterPro" id="IPR003961">
    <property type="entry name" value="FN3_dom"/>
</dbReference>
<dbReference type="GO" id="GO:0006893">
    <property type="term" value="P:Golgi to plasma membrane transport"/>
    <property type="evidence" value="ECO:0007669"/>
    <property type="project" value="TreeGrafter"/>
</dbReference>
<dbReference type="Proteomes" id="UP001295794">
    <property type="component" value="Unassembled WGS sequence"/>
</dbReference>
<dbReference type="Gene3D" id="2.60.40.10">
    <property type="entry name" value="Immunoglobulins"/>
    <property type="match status" value="1"/>
</dbReference>
<sequence>MRHPAHTSRRNVHRTCTSLSAFVGRHNNAHCTHVTTRMGEQFAVVLGLGIGHAVTFRSTQDSFAASPRPRIGNHLSACYKRRDAAFWALQDEIVDEFGVRTPEPPKLQLPNVTQMSVTLEWLPIKLATAELRLLDLYRNGQRLAPIPNPTTNTSSKFSGLELDTEYTFQLTLRTTAGRFPSELLHVHTHTRTETSGRAVQLSMPIVQSHWIFAHQSERRSVPIALFGLGATPPNALPSRRPQSMSAASPTQRSPVSAAAVRQSMPLTVSPIGQPATFVGQSVRDIPPPTVPVVAVEDAHLEDEESDVTELEAKQLVLMEKRASKTGTMDMQFKFPPTSPTSPSPEDPDAAAVAVEPLSIEVSPPPVVEKETVPSVRTEGEVDDNLGETEDIPL</sequence>
<evidence type="ECO:0000256" key="1">
    <source>
        <dbReference type="SAM" id="MobiDB-lite"/>
    </source>
</evidence>
<dbReference type="GO" id="GO:0034044">
    <property type="term" value="C:exomer complex"/>
    <property type="evidence" value="ECO:0007669"/>
    <property type="project" value="TreeGrafter"/>
</dbReference>
<name>A0AAD2K0Q6_9AGAR</name>
<dbReference type="InterPro" id="IPR013783">
    <property type="entry name" value="Ig-like_fold"/>
</dbReference>
<dbReference type="GO" id="GO:0005802">
    <property type="term" value="C:trans-Golgi network"/>
    <property type="evidence" value="ECO:0007669"/>
    <property type="project" value="TreeGrafter"/>
</dbReference>
<dbReference type="PANTHER" id="PTHR47351:SF1">
    <property type="entry name" value="CHITIN BIOSYNTHESIS PROTEIN CHS5"/>
    <property type="match status" value="1"/>
</dbReference>
<dbReference type="InterPro" id="IPR036116">
    <property type="entry name" value="FN3_sf"/>
</dbReference>
<evidence type="ECO:0000259" key="2">
    <source>
        <dbReference type="PROSITE" id="PS50853"/>
    </source>
</evidence>
<dbReference type="AlphaFoldDB" id="A0AAD2K0Q6"/>
<dbReference type="PROSITE" id="PS50853">
    <property type="entry name" value="FN3"/>
    <property type="match status" value="1"/>
</dbReference>
<evidence type="ECO:0000313" key="4">
    <source>
        <dbReference type="Proteomes" id="UP001295794"/>
    </source>
</evidence>
<reference evidence="3" key="1">
    <citation type="submission" date="2023-11" db="EMBL/GenBank/DDBJ databases">
        <authorList>
            <person name="De Vega J J."/>
            <person name="De Vega J J."/>
        </authorList>
    </citation>
    <scope>NUCLEOTIDE SEQUENCE</scope>
</reference>
<comment type="caution">
    <text evidence="3">The sequence shown here is derived from an EMBL/GenBank/DDBJ whole genome shotgun (WGS) entry which is preliminary data.</text>
</comment>
<dbReference type="InterPro" id="IPR052827">
    <property type="entry name" value="CHS_Export/Cell_Fusion_Reg"/>
</dbReference>
<keyword evidence="4" id="KW-1185">Reference proteome</keyword>
<feature type="compositionally biased region" description="Acidic residues" evidence="1">
    <location>
        <begin position="380"/>
        <end position="393"/>
    </location>
</feature>
<feature type="compositionally biased region" description="Polar residues" evidence="1">
    <location>
        <begin position="240"/>
        <end position="254"/>
    </location>
</feature>
<accession>A0AAD2K0Q6</accession>
<evidence type="ECO:0000313" key="3">
    <source>
        <dbReference type="EMBL" id="CAK5272530.1"/>
    </source>
</evidence>
<organism evidence="3 4">
    <name type="scientific">Mycena citricolor</name>
    <dbReference type="NCBI Taxonomy" id="2018698"/>
    <lineage>
        <taxon>Eukaryota</taxon>
        <taxon>Fungi</taxon>
        <taxon>Dikarya</taxon>
        <taxon>Basidiomycota</taxon>
        <taxon>Agaricomycotina</taxon>
        <taxon>Agaricomycetes</taxon>
        <taxon>Agaricomycetidae</taxon>
        <taxon>Agaricales</taxon>
        <taxon>Marasmiineae</taxon>
        <taxon>Mycenaceae</taxon>
        <taxon>Mycena</taxon>
    </lineage>
</organism>
<proteinExistence type="predicted"/>
<dbReference type="Pfam" id="PF16893">
    <property type="entry name" value="fn3_2"/>
    <property type="match status" value="1"/>
</dbReference>
<dbReference type="InterPro" id="IPR031669">
    <property type="entry name" value="Fn3_2"/>
</dbReference>
<feature type="domain" description="Fibronectin type-III" evidence="2">
    <location>
        <begin position="101"/>
        <end position="195"/>
    </location>
</feature>
<dbReference type="EMBL" id="CAVNYO010000181">
    <property type="protein sequence ID" value="CAK5272530.1"/>
    <property type="molecule type" value="Genomic_DNA"/>
</dbReference>
<dbReference type="SUPFAM" id="SSF49265">
    <property type="entry name" value="Fibronectin type III"/>
    <property type="match status" value="1"/>
</dbReference>
<dbReference type="GO" id="GO:0000747">
    <property type="term" value="P:conjugation with cellular fusion"/>
    <property type="evidence" value="ECO:0007669"/>
    <property type="project" value="TreeGrafter"/>
</dbReference>
<protein>
    <recommendedName>
        <fullName evidence="2">Fibronectin type-III domain-containing protein</fullName>
    </recommendedName>
</protein>
<dbReference type="PANTHER" id="PTHR47351">
    <property type="entry name" value="CHITIN BIOSYNTHESIS PROTEIN CHS5"/>
    <property type="match status" value="1"/>
</dbReference>
<gene>
    <name evidence="3" type="ORF">MYCIT1_LOCUS18215</name>
</gene>
<feature type="region of interest" description="Disordered" evidence="1">
    <location>
        <begin position="232"/>
        <end position="258"/>
    </location>
</feature>
<feature type="region of interest" description="Disordered" evidence="1">
    <location>
        <begin position="329"/>
        <end position="393"/>
    </location>
</feature>
<dbReference type="CDD" id="cd00063">
    <property type="entry name" value="FN3"/>
    <property type="match status" value="1"/>
</dbReference>